<comment type="caution">
    <text evidence="1">The sequence shown here is derived from an EMBL/GenBank/DDBJ whole genome shotgun (WGS) entry which is preliminary data.</text>
</comment>
<organism evidence="1 2">
    <name type="scientific">Popillia japonica</name>
    <name type="common">Japanese beetle</name>
    <dbReference type="NCBI Taxonomy" id="7064"/>
    <lineage>
        <taxon>Eukaryota</taxon>
        <taxon>Metazoa</taxon>
        <taxon>Ecdysozoa</taxon>
        <taxon>Arthropoda</taxon>
        <taxon>Hexapoda</taxon>
        <taxon>Insecta</taxon>
        <taxon>Pterygota</taxon>
        <taxon>Neoptera</taxon>
        <taxon>Endopterygota</taxon>
        <taxon>Coleoptera</taxon>
        <taxon>Polyphaga</taxon>
        <taxon>Scarabaeiformia</taxon>
        <taxon>Scarabaeidae</taxon>
        <taxon>Rutelinae</taxon>
        <taxon>Popillia</taxon>
    </lineage>
</organism>
<dbReference type="Proteomes" id="UP001458880">
    <property type="component" value="Unassembled WGS sequence"/>
</dbReference>
<sequence length="126" mass="13817">MLFISTVFPRSIKRTISFVKLNQNFQHLIKIYKKMSSPTPSTVIDEIETCIKTSPVNISVKTGSTQCGSWLDVDEENIIVMPKSSSPPLPILDLCSQESGEDKTESSVAADPTSVTTQIVTCTTFS</sequence>
<reference evidence="1 2" key="1">
    <citation type="journal article" date="2024" name="BMC Genomics">
        <title>De novo assembly and annotation of Popillia japonica's genome with initial clues to its potential as an invasive pest.</title>
        <authorList>
            <person name="Cucini C."/>
            <person name="Boschi S."/>
            <person name="Funari R."/>
            <person name="Cardaioli E."/>
            <person name="Iannotti N."/>
            <person name="Marturano G."/>
            <person name="Paoli F."/>
            <person name="Bruttini M."/>
            <person name="Carapelli A."/>
            <person name="Frati F."/>
            <person name="Nardi F."/>
        </authorList>
    </citation>
    <scope>NUCLEOTIDE SEQUENCE [LARGE SCALE GENOMIC DNA]</scope>
    <source>
        <strain evidence="1">DMR45628</strain>
    </source>
</reference>
<accession>A0AAW1LER6</accession>
<proteinExistence type="predicted"/>
<name>A0AAW1LER6_POPJA</name>
<keyword evidence="2" id="KW-1185">Reference proteome</keyword>
<evidence type="ECO:0000313" key="2">
    <source>
        <dbReference type="Proteomes" id="UP001458880"/>
    </source>
</evidence>
<evidence type="ECO:0000313" key="1">
    <source>
        <dbReference type="EMBL" id="KAK9731931.1"/>
    </source>
</evidence>
<gene>
    <name evidence="1" type="ORF">QE152_g13251</name>
</gene>
<dbReference type="AlphaFoldDB" id="A0AAW1LER6"/>
<protein>
    <submittedName>
        <fullName evidence="1">Uncharacterized protein</fullName>
    </submittedName>
</protein>
<dbReference type="EMBL" id="JASPKY010000124">
    <property type="protein sequence ID" value="KAK9731931.1"/>
    <property type="molecule type" value="Genomic_DNA"/>
</dbReference>